<sequence length="59" mass="6700">MRDYITCCTSRPDYASQRHNAQRRIVCRMTASLQKTPISGGGVNTVQTDLQPFAMRMHV</sequence>
<dbReference type="AlphaFoldDB" id="G8YTV9"/>
<protein>
    <submittedName>
        <fullName evidence="2">Piso0_000393 protein</fullName>
    </submittedName>
</protein>
<organism evidence="2 3">
    <name type="scientific">Pichia sorbitophila (strain ATCC MYA-4447 / BCRC 22081 / CBS 7064 / NBRC 10061 / NRRL Y-12695)</name>
    <name type="common">Hybrid yeast</name>
    <dbReference type="NCBI Taxonomy" id="559304"/>
    <lineage>
        <taxon>Eukaryota</taxon>
        <taxon>Fungi</taxon>
        <taxon>Dikarya</taxon>
        <taxon>Ascomycota</taxon>
        <taxon>Saccharomycotina</taxon>
        <taxon>Pichiomycetes</taxon>
        <taxon>Debaryomycetaceae</taxon>
        <taxon>Millerozyma</taxon>
    </lineage>
</organism>
<dbReference type="InParanoid" id="G8YTV9"/>
<dbReference type="HOGENOM" id="CLU_2961604_0_0_1"/>
<dbReference type="EMBL" id="FO082058">
    <property type="protein sequence ID" value="CCE73360.1"/>
    <property type="molecule type" value="Genomic_DNA"/>
</dbReference>
<evidence type="ECO:0000313" key="1">
    <source>
        <dbReference type="EMBL" id="CCE72799.1"/>
    </source>
</evidence>
<evidence type="ECO:0000313" key="2">
    <source>
        <dbReference type="EMBL" id="CCE73360.1"/>
    </source>
</evidence>
<name>G8YTV9_PICSO</name>
<dbReference type="Proteomes" id="UP000005222">
    <property type="component" value="Chromosome A"/>
</dbReference>
<keyword evidence="3" id="KW-1185">Reference proteome</keyword>
<evidence type="ECO:0000313" key="3">
    <source>
        <dbReference type="Proteomes" id="UP000005222"/>
    </source>
</evidence>
<accession>G8YTV9</accession>
<gene>
    <name evidence="2" type="primary">Piso0_000393</name>
    <name evidence="1" type="ORF">GNLVRS01_PISO0A08360g</name>
    <name evidence="2" type="ORF">GNLVRS01_PISO0B08427g</name>
</gene>
<proteinExistence type="predicted"/>
<reference evidence="3" key="2">
    <citation type="journal article" date="2012" name="G3 (Bethesda)">
        <title>Pichia sorbitophila, an interspecies yeast hybrid reveals early steps of genome resolution following polyploidization.</title>
        <authorList>
            <person name="Leh Louis V."/>
            <person name="Despons L."/>
            <person name="Friedrich A."/>
            <person name="Martin T."/>
            <person name="Durrens P."/>
            <person name="Casaregola S."/>
            <person name="Neuveglise C."/>
            <person name="Fairhead C."/>
            <person name="Marck C."/>
            <person name="Cruz J.A."/>
            <person name="Straub M.L."/>
            <person name="Kugler V."/>
            <person name="Sacerdot C."/>
            <person name="Uzunov Z."/>
            <person name="Thierry A."/>
            <person name="Weiss S."/>
            <person name="Bleykasten C."/>
            <person name="De Montigny J."/>
            <person name="Jacques N."/>
            <person name="Jung P."/>
            <person name="Lemaire M."/>
            <person name="Mallet S."/>
            <person name="Morel G."/>
            <person name="Richard G.F."/>
            <person name="Sarkar A."/>
            <person name="Savel G."/>
            <person name="Schacherer J."/>
            <person name="Seret M.L."/>
            <person name="Talla E."/>
            <person name="Samson G."/>
            <person name="Jubin C."/>
            <person name="Poulain J."/>
            <person name="Vacherie B."/>
            <person name="Barbe V."/>
            <person name="Pelletier E."/>
            <person name="Sherman D.J."/>
            <person name="Westhof E."/>
            <person name="Weissenbach J."/>
            <person name="Baret P.V."/>
            <person name="Wincker P."/>
            <person name="Gaillardin C."/>
            <person name="Dujon B."/>
            <person name="Souciet J.L."/>
        </authorList>
    </citation>
    <scope>NUCLEOTIDE SEQUENCE [LARGE SCALE GENOMIC DNA]</scope>
    <source>
        <strain evidence="3">ATCC MYA-4447 / BCRC 22081 / CBS 7064 / NBRC 10061 / NRRL Y-12695</strain>
    </source>
</reference>
<dbReference type="Proteomes" id="UP000005222">
    <property type="component" value="Chromosome B"/>
</dbReference>
<reference evidence="2" key="1">
    <citation type="submission" date="2011-10" db="EMBL/GenBank/DDBJ databases">
        <authorList>
            <person name="Genoscope - CEA"/>
        </authorList>
    </citation>
    <scope>NUCLEOTIDE SEQUENCE</scope>
    <source>
        <strain evidence="2">CBS 7064</strain>
    </source>
</reference>
<dbReference type="EMBL" id="FO082059">
    <property type="protein sequence ID" value="CCE72799.1"/>
    <property type="molecule type" value="Genomic_DNA"/>
</dbReference>